<gene>
    <name evidence="3" type="ORF">K435DRAFT_797448</name>
</gene>
<feature type="compositionally biased region" description="Polar residues" evidence="1">
    <location>
        <begin position="192"/>
        <end position="202"/>
    </location>
</feature>
<accession>A0A4S8M334</accession>
<evidence type="ECO:0000256" key="2">
    <source>
        <dbReference type="SAM" id="Phobius"/>
    </source>
</evidence>
<name>A0A4S8M334_DENBC</name>
<keyword evidence="4" id="KW-1185">Reference proteome</keyword>
<organism evidence="3 4">
    <name type="scientific">Dendrothele bispora (strain CBS 962.96)</name>
    <dbReference type="NCBI Taxonomy" id="1314807"/>
    <lineage>
        <taxon>Eukaryota</taxon>
        <taxon>Fungi</taxon>
        <taxon>Dikarya</taxon>
        <taxon>Basidiomycota</taxon>
        <taxon>Agaricomycotina</taxon>
        <taxon>Agaricomycetes</taxon>
        <taxon>Agaricomycetidae</taxon>
        <taxon>Agaricales</taxon>
        <taxon>Agaricales incertae sedis</taxon>
        <taxon>Dendrothele</taxon>
    </lineage>
</organism>
<feature type="transmembrane region" description="Helical" evidence="2">
    <location>
        <begin position="109"/>
        <end position="126"/>
    </location>
</feature>
<proteinExistence type="predicted"/>
<keyword evidence="2" id="KW-0812">Transmembrane</keyword>
<reference evidence="3 4" key="1">
    <citation type="journal article" date="2019" name="Nat. Ecol. Evol.">
        <title>Megaphylogeny resolves global patterns of mushroom evolution.</title>
        <authorList>
            <person name="Varga T."/>
            <person name="Krizsan K."/>
            <person name="Foldi C."/>
            <person name="Dima B."/>
            <person name="Sanchez-Garcia M."/>
            <person name="Sanchez-Ramirez S."/>
            <person name="Szollosi G.J."/>
            <person name="Szarkandi J.G."/>
            <person name="Papp V."/>
            <person name="Albert L."/>
            <person name="Andreopoulos W."/>
            <person name="Angelini C."/>
            <person name="Antonin V."/>
            <person name="Barry K.W."/>
            <person name="Bougher N.L."/>
            <person name="Buchanan P."/>
            <person name="Buyck B."/>
            <person name="Bense V."/>
            <person name="Catcheside P."/>
            <person name="Chovatia M."/>
            <person name="Cooper J."/>
            <person name="Damon W."/>
            <person name="Desjardin D."/>
            <person name="Finy P."/>
            <person name="Geml J."/>
            <person name="Haridas S."/>
            <person name="Hughes K."/>
            <person name="Justo A."/>
            <person name="Karasinski D."/>
            <person name="Kautmanova I."/>
            <person name="Kiss B."/>
            <person name="Kocsube S."/>
            <person name="Kotiranta H."/>
            <person name="LaButti K.M."/>
            <person name="Lechner B.E."/>
            <person name="Liimatainen K."/>
            <person name="Lipzen A."/>
            <person name="Lukacs Z."/>
            <person name="Mihaltcheva S."/>
            <person name="Morgado L.N."/>
            <person name="Niskanen T."/>
            <person name="Noordeloos M.E."/>
            <person name="Ohm R.A."/>
            <person name="Ortiz-Santana B."/>
            <person name="Ovrebo C."/>
            <person name="Racz N."/>
            <person name="Riley R."/>
            <person name="Savchenko A."/>
            <person name="Shiryaev A."/>
            <person name="Soop K."/>
            <person name="Spirin V."/>
            <person name="Szebenyi C."/>
            <person name="Tomsovsky M."/>
            <person name="Tulloss R.E."/>
            <person name="Uehling J."/>
            <person name="Grigoriev I.V."/>
            <person name="Vagvolgyi C."/>
            <person name="Papp T."/>
            <person name="Martin F.M."/>
            <person name="Miettinen O."/>
            <person name="Hibbett D.S."/>
            <person name="Nagy L.G."/>
        </authorList>
    </citation>
    <scope>NUCLEOTIDE SEQUENCE [LARGE SCALE GENOMIC DNA]</scope>
    <source>
        <strain evidence="3 4">CBS 962.96</strain>
    </source>
</reference>
<protein>
    <submittedName>
        <fullName evidence="3">Uncharacterized protein</fullName>
    </submittedName>
</protein>
<keyword evidence="2" id="KW-1133">Transmembrane helix</keyword>
<keyword evidence="2" id="KW-0472">Membrane</keyword>
<feature type="transmembrane region" description="Helical" evidence="2">
    <location>
        <begin position="138"/>
        <end position="159"/>
    </location>
</feature>
<dbReference type="Proteomes" id="UP000297245">
    <property type="component" value="Unassembled WGS sequence"/>
</dbReference>
<dbReference type="AlphaFoldDB" id="A0A4S8M334"/>
<evidence type="ECO:0000313" key="3">
    <source>
        <dbReference type="EMBL" id="THU96301.1"/>
    </source>
</evidence>
<dbReference type="EMBL" id="ML179180">
    <property type="protein sequence ID" value="THU96301.1"/>
    <property type="molecule type" value="Genomic_DNA"/>
</dbReference>
<sequence>MLLAALSSLVIRTEDIMIQFSIMGYNPPDLGKNLSLDTGLEIGLNFMSRVTYVMGDIVVVWRAWVLFPQRLPAKVALSICLMGSFDYSGHHFQNIQNNLGSTNGSPKSGLLYLGFWVIASIGYIVIGLRETTSMAAELYLTIMLELVAIYPVLIILAVARENNKPENSNDMSLSQSIRFASVQASKLEVHQSESGGKSQPASSAARIDNVERNEIEVVPRLS</sequence>
<dbReference type="OrthoDB" id="3174319at2759"/>
<evidence type="ECO:0000313" key="4">
    <source>
        <dbReference type="Proteomes" id="UP000297245"/>
    </source>
</evidence>
<evidence type="ECO:0000256" key="1">
    <source>
        <dbReference type="SAM" id="MobiDB-lite"/>
    </source>
</evidence>
<feature type="region of interest" description="Disordered" evidence="1">
    <location>
        <begin position="188"/>
        <end position="208"/>
    </location>
</feature>